<sequence length="218" mass="23217">MESVRLPAALGAPYERVYLAQFDGVTNGAQLKDALISASKSDENSDERRRMDYAFVDARLVASRRQLLTAVVEAIVASERVRNGELVGLKTPSVHSEILWALNPNNNIADALRRFGVSKATTTLLLVRVARAPPHGPEPGAVAAAMDALVDGTLRMAGVALPGDDELPTSAGALGTSVLDWPELAKVYKLRETHDYAKATPASVEPLLCSAVATKFLG</sequence>
<evidence type="ECO:0000256" key="6">
    <source>
        <dbReference type="ARBA" id="ARBA00023242"/>
    </source>
</evidence>
<evidence type="ECO:0000256" key="7">
    <source>
        <dbReference type="ARBA" id="ARBA00025043"/>
    </source>
</evidence>
<dbReference type="EMBL" id="CP119958">
    <property type="protein sequence ID" value="WFD37487.1"/>
    <property type="molecule type" value="Genomic_DNA"/>
</dbReference>
<dbReference type="PANTHER" id="PTHR15840:SF10">
    <property type="entry name" value="EKC_KEOPS COMPLEX SUBUNIT TPRKB"/>
    <property type="match status" value="1"/>
</dbReference>
<keyword evidence="10" id="KW-1185">Reference proteome</keyword>
<evidence type="ECO:0000313" key="9">
    <source>
        <dbReference type="EMBL" id="WFD37487.1"/>
    </source>
</evidence>
<keyword evidence="6 8" id="KW-0539">Nucleus</keyword>
<dbReference type="InterPro" id="IPR036504">
    <property type="entry name" value="CGI121/TPRKB_sf"/>
</dbReference>
<comment type="subcellular location">
    <subcellularLocation>
        <location evidence="1">Nucleus</location>
    </subcellularLocation>
</comment>
<keyword evidence="5" id="KW-0819">tRNA processing</keyword>
<dbReference type="PANTHER" id="PTHR15840">
    <property type="entry name" value="CGI-121 FAMILY MEMBER"/>
    <property type="match status" value="1"/>
</dbReference>
<dbReference type="GO" id="GO:0005829">
    <property type="term" value="C:cytosol"/>
    <property type="evidence" value="ECO:0007669"/>
    <property type="project" value="TreeGrafter"/>
</dbReference>
<proteinExistence type="inferred from homology"/>
<dbReference type="GeneID" id="85224080"/>
<evidence type="ECO:0000256" key="5">
    <source>
        <dbReference type="ARBA" id="ARBA00022694"/>
    </source>
</evidence>
<name>A0AAF0EZ78_9BASI</name>
<dbReference type="RefSeq" id="XP_060120384.1">
    <property type="nucleotide sequence ID" value="XM_060264401.1"/>
</dbReference>
<dbReference type="SUPFAM" id="SSF143870">
    <property type="entry name" value="PF0523-like"/>
    <property type="match status" value="1"/>
</dbReference>
<comment type="function">
    <text evidence="7">Component of the EKC/KEOPS complex that is required for the formation of a threonylcarbamoyl group on adenosine at position 37 (t(6)A37) in tRNAs that read codons beginning with adenine. The complex is probably involved in the transfer of the threonylcarbamoyl moiety of threonylcarbamoyl-AMP (TC-AMP) to the N6 group of A37. CGI121 acts as an allosteric effector that regulates the t(6)A activity of the complex. The EKC/KEOPS complex also promotes both telomere uncapping and telomere elongation. The complex is required for efficient recruitment of transcriptional coactivators. CGI121 is not required for tRNA modification.</text>
</comment>
<evidence type="ECO:0000256" key="1">
    <source>
        <dbReference type="ARBA" id="ARBA00004123"/>
    </source>
</evidence>
<protein>
    <recommendedName>
        <fullName evidence="4">EKC/KEOPS complex subunit CGI121</fullName>
    </recommendedName>
    <alternativeName>
        <fullName evidence="3">EKC/KEOPS complex subunit cgi121</fullName>
    </alternativeName>
</protein>
<dbReference type="GO" id="GO:0005634">
    <property type="term" value="C:nucleus"/>
    <property type="evidence" value="ECO:0007669"/>
    <property type="project" value="UniProtKB-SubCell"/>
</dbReference>
<dbReference type="GO" id="GO:0002949">
    <property type="term" value="P:tRNA threonylcarbamoyladenosine modification"/>
    <property type="evidence" value="ECO:0007669"/>
    <property type="project" value="TreeGrafter"/>
</dbReference>
<comment type="similarity">
    <text evidence="2 8">Belongs to the CGI121/TPRKB family.</text>
</comment>
<reference evidence="9" key="1">
    <citation type="submission" date="2023-03" db="EMBL/GenBank/DDBJ databases">
        <title>Mating type loci evolution in Malassezia.</title>
        <authorList>
            <person name="Coelho M.A."/>
        </authorList>
    </citation>
    <scope>NUCLEOTIDE SEQUENCE</scope>
    <source>
        <strain evidence="9">CBS 9431</strain>
    </source>
</reference>
<dbReference type="Gene3D" id="3.30.2380.10">
    <property type="entry name" value="CGI121/TPRKB"/>
    <property type="match status" value="1"/>
</dbReference>
<evidence type="ECO:0000256" key="3">
    <source>
        <dbReference type="ARBA" id="ARBA00015316"/>
    </source>
</evidence>
<dbReference type="AlphaFoldDB" id="A0AAF0EZ78"/>
<gene>
    <name evidence="9" type="ORF">MJAP1_000431</name>
</gene>
<accession>A0AAF0EZ78</accession>
<dbReference type="GO" id="GO:0000408">
    <property type="term" value="C:EKC/KEOPS complex"/>
    <property type="evidence" value="ECO:0007669"/>
    <property type="project" value="TreeGrafter"/>
</dbReference>
<dbReference type="InterPro" id="IPR013926">
    <property type="entry name" value="CGI121/TPRKB"/>
</dbReference>
<evidence type="ECO:0000256" key="4">
    <source>
        <dbReference type="ARBA" id="ARBA00016009"/>
    </source>
</evidence>
<evidence type="ECO:0000256" key="8">
    <source>
        <dbReference type="RuleBase" id="RU004398"/>
    </source>
</evidence>
<dbReference type="Pfam" id="PF08617">
    <property type="entry name" value="CGI-121"/>
    <property type="match status" value="1"/>
</dbReference>
<evidence type="ECO:0000313" key="10">
    <source>
        <dbReference type="Proteomes" id="UP001217754"/>
    </source>
</evidence>
<organism evidence="9 10">
    <name type="scientific">Malassezia japonica</name>
    <dbReference type="NCBI Taxonomy" id="223818"/>
    <lineage>
        <taxon>Eukaryota</taxon>
        <taxon>Fungi</taxon>
        <taxon>Dikarya</taxon>
        <taxon>Basidiomycota</taxon>
        <taxon>Ustilaginomycotina</taxon>
        <taxon>Malasseziomycetes</taxon>
        <taxon>Malasseziales</taxon>
        <taxon>Malasseziaceae</taxon>
        <taxon>Malassezia</taxon>
    </lineage>
</organism>
<evidence type="ECO:0000256" key="2">
    <source>
        <dbReference type="ARBA" id="ARBA00005546"/>
    </source>
</evidence>
<dbReference type="Proteomes" id="UP001217754">
    <property type="component" value="Chromosome 1"/>
</dbReference>